<evidence type="ECO:0000313" key="3">
    <source>
        <dbReference type="Proteomes" id="UP000094609"/>
    </source>
</evidence>
<dbReference type="STRING" id="1193502.SHALO_0528"/>
<proteinExistence type="inferred from homology"/>
<sequence length="162" mass="19032">MEFKQRKEFRMIEKISKGLSLSKQKEQTVLEITPSEEESTKLLRLKRGSWDNAKEPWLVYDEKQKLHALLSIDTLSKMIEHFKKAEQEALFLKLEKSILQQLPLDFNDVLTVAMEEMNKSKKKDIDFNKLIKKIKKDHPNLFLDIKDLYLPEGASIISATQR</sequence>
<name>A0A1D7TH03_9BACT</name>
<dbReference type="Pfam" id="PF10788">
    <property type="entry name" value="DUF2603"/>
    <property type="match status" value="1"/>
</dbReference>
<evidence type="ECO:0000256" key="1">
    <source>
        <dbReference type="HAMAP-Rule" id="MF_02110"/>
    </source>
</evidence>
<gene>
    <name evidence="2" type="ORF">SHALO_0528</name>
</gene>
<dbReference type="KEGG" id="shal:SHALO_0528"/>
<dbReference type="PATRIC" id="fig|1193502.14.peg.538"/>
<protein>
    <recommendedName>
        <fullName evidence="1">UPF0763 protein SHALO_0528</fullName>
    </recommendedName>
</protein>
<dbReference type="Proteomes" id="UP000094609">
    <property type="component" value="Chromosome"/>
</dbReference>
<organism evidence="2 3">
    <name type="scientific">Sulfurospirillum halorespirans DSM 13726</name>
    <dbReference type="NCBI Taxonomy" id="1193502"/>
    <lineage>
        <taxon>Bacteria</taxon>
        <taxon>Pseudomonadati</taxon>
        <taxon>Campylobacterota</taxon>
        <taxon>Epsilonproteobacteria</taxon>
        <taxon>Campylobacterales</taxon>
        <taxon>Sulfurospirillaceae</taxon>
        <taxon>Sulfurospirillum</taxon>
    </lineage>
</organism>
<keyword evidence="3" id="KW-1185">Reference proteome</keyword>
<reference evidence="3" key="1">
    <citation type="submission" date="2016-08" db="EMBL/GenBank/DDBJ databases">
        <title>Complete genome sequence of the organohalide-respiring Epsilonproteobacterium Sulfurospirillum halorespirans.</title>
        <authorList>
            <person name="Goris T."/>
            <person name="Zimmermann J."/>
            <person name="Schenz B."/>
            <person name="Lemos M."/>
            <person name="Hackermueller J."/>
            <person name="Diekert G."/>
        </authorList>
    </citation>
    <scope>NUCLEOTIDE SEQUENCE [LARGE SCALE GENOMIC DNA]</scope>
    <source>
        <strain>DSM 13726</strain>
        <strain evidence="3">PCE-M2</strain>
    </source>
</reference>
<evidence type="ECO:0000313" key="2">
    <source>
        <dbReference type="EMBL" id="AOO64318.1"/>
    </source>
</evidence>
<dbReference type="InterPro" id="IPR019724">
    <property type="entry name" value="UPF0763"/>
</dbReference>
<dbReference type="AlphaFoldDB" id="A0A1D7TH03"/>
<dbReference type="HAMAP" id="MF_02110">
    <property type="entry name" value="UPF0763"/>
    <property type="match status" value="1"/>
</dbReference>
<dbReference type="EMBL" id="CP017111">
    <property type="protein sequence ID" value="AOO64318.1"/>
    <property type="molecule type" value="Genomic_DNA"/>
</dbReference>
<accession>A0A1D7TH03</accession>
<comment type="similarity">
    <text evidence="1">Belongs to the UPF0763 family.</text>
</comment>